<feature type="domain" description="Zn(2)-C6 fungal-type" evidence="6">
    <location>
        <begin position="28"/>
        <end position="60"/>
    </location>
</feature>
<gene>
    <name evidence="7" type="ORF">FSPOR_4308</name>
</gene>
<dbReference type="GO" id="GO:0000978">
    <property type="term" value="F:RNA polymerase II cis-regulatory region sequence-specific DNA binding"/>
    <property type="evidence" value="ECO:0007669"/>
    <property type="project" value="TreeGrafter"/>
</dbReference>
<keyword evidence="3" id="KW-0804">Transcription</keyword>
<dbReference type="SMART" id="SM00906">
    <property type="entry name" value="Fungal_trans"/>
    <property type="match status" value="1"/>
</dbReference>
<dbReference type="SUPFAM" id="SSF57701">
    <property type="entry name" value="Zn2/Cys6 DNA-binding domain"/>
    <property type="match status" value="1"/>
</dbReference>
<organism evidence="7 8">
    <name type="scientific">Fusarium sporotrichioides</name>
    <dbReference type="NCBI Taxonomy" id="5514"/>
    <lineage>
        <taxon>Eukaryota</taxon>
        <taxon>Fungi</taxon>
        <taxon>Dikarya</taxon>
        <taxon>Ascomycota</taxon>
        <taxon>Pezizomycotina</taxon>
        <taxon>Sordariomycetes</taxon>
        <taxon>Hypocreomycetidae</taxon>
        <taxon>Hypocreales</taxon>
        <taxon>Nectriaceae</taxon>
        <taxon>Fusarium</taxon>
    </lineage>
</organism>
<dbReference type="CDD" id="cd00067">
    <property type="entry name" value="GAL4"/>
    <property type="match status" value="1"/>
</dbReference>
<evidence type="ECO:0000259" key="6">
    <source>
        <dbReference type="PROSITE" id="PS50048"/>
    </source>
</evidence>
<dbReference type="GO" id="GO:0000981">
    <property type="term" value="F:DNA-binding transcription factor activity, RNA polymerase II-specific"/>
    <property type="evidence" value="ECO:0007669"/>
    <property type="project" value="InterPro"/>
</dbReference>
<comment type="caution">
    <text evidence="7">The sequence shown here is derived from an EMBL/GenBank/DDBJ whole genome shotgun (WGS) entry which is preliminary data.</text>
</comment>
<dbReference type="InterPro" id="IPR001138">
    <property type="entry name" value="Zn2Cys6_DnaBD"/>
</dbReference>
<evidence type="ECO:0000313" key="8">
    <source>
        <dbReference type="Proteomes" id="UP000266152"/>
    </source>
</evidence>
<dbReference type="InterPro" id="IPR036864">
    <property type="entry name" value="Zn2-C6_fun-type_DNA-bd_sf"/>
</dbReference>
<dbReference type="Proteomes" id="UP000266152">
    <property type="component" value="Unassembled WGS sequence"/>
</dbReference>
<proteinExistence type="predicted"/>
<dbReference type="GO" id="GO:0000435">
    <property type="term" value="P:positive regulation of transcription from RNA polymerase II promoter by galactose"/>
    <property type="evidence" value="ECO:0007669"/>
    <property type="project" value="TreeGrafter"/>
</dbReference>
<dbReference type="Gene3D" id="4.10.240.10">
    <property type="entry name" value="Zn(2)-C6 fungal-type DNA-binding domain"/>
    <property type="match status" value="1"/>
</dbReference>
<evidence type="ECO:0000313" key="7">
    <source>
        <dbReference type="EMBL" id="RGP70017.1"/>
    </source>
</evidence>
<dbReference type="Pfam" id="PF00172">
    <property type="entry name" value="Zn_clus"/>
    <property type="match status" value="1"/>
</dbReference>
<dbReference type="Pfam" id="PF04082">
    <property type="entry name" value="Fungal_trans"/>
    <property type="match status" value="1"/>
</dbReference>
<dbReference type="InterPro" id="IPR007219">
    <property type="entry name" value="XnlR_reg_dom"/>
</dbReference>
<dbReference type="PANTHER" id="PTHR47424:SF5">
    <property type="entry name" value="ZN(II)2CYS6 TRANSCRIPTION FACTOR (EUROFUNG)"/>
    <property type="match status" value="1"/>
</dbReference>
<evidence type="ECO:0000256" key="5">
    <source>
        <dbReference type="SAM" id="MobiDB-lite"/>
    </source>
</evidence>
<dbReference type="GO" id="GO:0008270">
    <property type="term" value="F:zinc ion binding"/>
    <property type="evidence" value="ECO:0007669"/>
    <property type="project" value="InterPro"/>
</dbReference>
<dbReference type="CDD" id="cd12148">
    <property type="entry name" value="fungal_TF_MHR"/>
    <property type="match status" value="1"/>
</dbReference>
<protein>
    <recommendedName>
        <fullName evidence="6">Zn(2)-C6 fungal-type domain-containing protein</fullName>
    </recommendedName>
</protein>
<dbReference type="PROSITE" id="PS00463">
    <property type="entry name" value="ZN2_CY6_FUNGAL_1"/>
    <property type="match status" value="1"/>
</dbReference>
<sequence>MDLSQVSEISGYQTPPNTQGKQPQPTSSCAECRRRRVKCDGRTIPCKQCAYYLVPHLCHYPARKRRQNVTLKSYTELSEAYSKAQKVINTLFPSSSLTELSSMTRLQLVERLKACAVPRSAADDFSHSDLHVLEPHAEQNFTWDEVSEDESETSRVADDVNGLAFSKQTPHASYLGLSSVPTILKVITHLRPDVQKKVPQGPEAWRSPSLLGASPDESFVLQVDETSLVDAYFDFVHPSIPMIDEAEFRCRFGMEKVRRDETSPWSALLNMVLAMGSMASDSIHFASHNVFYKRALLYLNMTSFGSGHIYMVQALALYSGMALHFFNQPNTAIAVMGATIQMAVAMGLHRVQAAQTNEYSPCYPTAGTASTRIRTWWTLLCLDTWASSTLGRPSPGYWNLSTVSTSIPSTLGSSDFEIISLAASEHFCRIAARIQERLIQLPLISFDEVEDLDRDLTSWKNSLHTFLAHREQCPSSLRTARAIMWWRYITTRLTLYRPALLVAAIRQRPWDELSTSEKASLRTCLETAIAGIDMMSMEWSPNQFICWNIAWNLFQVTLVVILFMMSYKGLADEYNCSEYVIHAIELFGQMEPLDAGCTRSRKLIQLLFNNARDLESETFLREEAVGSQSLLDTLDFDLLGEDVDWVMEFCGGN</sequence>
<accession>A0A395SCW7</accession>
<reference evidence="7 8" key="1">
    <citation type="journal article" date="2018" name="PLoS Pathog.">
        <title>Evolution of structural diversity of trichothecenes, a family of toxins produced by plant pathogenic and entomopathogenic fungi.</title>
        <authorList>
            <person name="Proctor R.H."/>
            <person name="McCormick S.P."/>
            <person name="Kim H.S."/>
            <person name="Cardoza R.E."/>
            <person name="Stanley A.M."/>
            <person name="Lindo L."/>
            <person name="Kelly A."/>
            <person name="Brown D.W."/>
            <person name="Lee T."/>
            <person name="Vaughan M.M."/>
            <person name="Alexander N.J."/>
            <person name="Busman M."/>
            <person name="Gutierrez S."/>
        </authorList>
    </citation>
    <scope>NUCLEOTIDE SEQUENCE [LARGE SCALE GENOMIC DNA]</scope>
    <source>
        <strain evidence="7 8">NRRL 3299</strain>
    </source>
</reference>
<dbReference type="AlphaFoldDB" id="A0A395SCW7"/>
<dbReference type="GO" id="GO:0006351">
    <property type="term" value="P:DNA-templated transcription"/>
    <property type="evidence" value="ECO:0007669"/>
    <property type="project" value="InterPro"/>
</dbReference>
<dbReference type="EMBL" id="PXOF01000055">
    <property type="protein sequence ID" value="RGP70017.1"/>
    <property type="molecule type" value="Genomic_DNA"/>
</dbReference>
<dbReference type="GO" id="GO:0005634">
    <property type="term" value="C:nucleus"/>
    <property type="evidence" value="ECO:0007669"/>
    <property type="project" value="TreeGrafter"/>
</dbReference>
<keyword evidence="2" id="KW-0805">Transcription regulation</keyword>
<keyword evidence="4" id="KW-0539">Nucleus</keyword>
<evidence type="ECO:0000256" key="2">
    <source>
        <dbReference type="ARBA" id="ARBA00023015"/>
    </source>
</evidence>
<keyword evidence="8" id="KW-1185">Reference proteome</keyword>
<name>A0A395SCW7_FUSSP</name>
<dbReference type="PROSITE" id="PS50048">
    <property type="entry name" value="ZN2_CY6_FUNGAL_2"/>
    <property type="match status" value="1"/>
</dbReference>
<dbReference type="SMART" id="SM00066">
    <property type="entry name" value="GAL4"/>
    <property type="match status" value="1"/>
</dbReference>
<keyword evidence="1" id="KW-0479">Metal-binding</keyword>
<evidence type="ECO:0000256" key="3">
    <source>
        <dbReference type="ARBA" id="ARBA00023163"/>
    </source>
</evidence>
<evidence type="ECO:0000256" key="4">
    <source>
        <dbReference type="ARBA" id="ARBA00023242"/>
    </source>
</evidence>
<feature type="region of interest" description="Disordered" evidence="5">
    <location>
        <begin position="1"/>
        <end position="27"/>
    </location>
</feature>
<evidence type="ECO:0000256" key="1">
    <source>
        <dbReference type="ARBA" id="ARBA00022723"/>
    </source>
</evidence>
<dbReference type="InterPro" id="IPR051127">
    <property type="entry name" value="Fungal_SecMet_Regulators"/>
</dbReference>
<dbReference type="PANTHER" id="PTHR47424">
    <property type="entry name" value="REGULATORY PROTEIN GAL4"/>
    <property type="match status" value="1"/>
</dbReference>